<evidence type="ECO:0000256" key="10">
    <source>
        <dbReference type="ARBA" id="ARBA00022967"/>
    </source>
</evidence>
<dbReference type="InterPro" id="IPR050175">
    <property type="entry name" value="Complex_I_Subunit_2"/>
</dbReference>
<keyword evidence="8 18" id="KW-0812">Transmembrane</keyword>
<evidence type="ECO:0000256" key="1">
    <source>
        <dbReference type="ARBA" id="ARBA00003257"/>
    </source>
</evidence>
<dbReference type="GO" id="GO:0005743">
    <property type="term" value="C:mitochondrial inner membrane"/>
    <property type="evidence" value="ECO:0007669"/>
    <property type="project" value="UniProtKB-SubCell"/>
</dbReference>
<evidence type="ECO:0000256" key="6">
    <source>
        <dbReference type="ARBA" id="ARBA00022448"/>
    </source>
</evidence>
<keyword evidence="16 18" id="KW-0472">Membrane</keyword>
<evidence type="ECO:0000256" key="9">
    <source>
        <dbReference type="ARBA" id="ARBA00022792"/>
    </source>
</evidence>
<evidence type="ECO:0000256" key="16">
    <source>
        <dbReference type="ARBA" id="ARBA00023136"/>
    </source>
</evidence>
<evidence type="ECO:0000256" key="4">
    <source>
        <dbReference type="ARBA" id="ARBA00012944"/>
    </source>
</evidence>
<keyword evidence="15 18" id="KW-0496">Mitochondrion</keyword>
<evidence type="ECO:0000259" key="19">
    <source>
        <dbReference type="Pfam" id="PF00361"/>
    </source>
</evidence>
<feature type="transmembrane region" description="Helical" evidence="18">
    <location>
        <begin position="196"/>
        <end position="215"/>
    </location>
</feature>
<feature type="transmembrane region" description="Helical" evidence="18">
    <location>
        <begin position="174"/>
        <end position="190"/>
    </location>
</feature>
<protein>
    <recommendedName>
        <fullName evidence="5 18">NADH-ubiquinone oxidoreductase chain 2</fullName>
        <ecNumber evidence="4 18">7.1.1.2</ecNumber>
    </recommendedName>
</protein>
<comment type="subcellular location">
    <subcellularLocation>
        <location evidence="2 18">Mitochondrion inner membrane</location>
        <topology evidence="2 18">Multi-pass membrane protein</topology>
    </subcellularLocation>
</comment>
<keyword evidence="13 18" id="KW-0520">NAD</keyword>
<evidence type="ECO:0000256" key="2">
    <source>
        <dbReference type="ARBA" id="ARBA00004448"/>
    </source>
</evidence>
<dbReference type="RefSeq" id="YP_002735070.1">
    <property type="nucleotide sequence ID" value="NC_012462.1"/>
</dbReference>
<feature type="transmembrane region" description="Helical" evidence="18">
    <location>
        <begin position="270"/>
        <end position="292"/>
    </location>
</feature>
<dbReference type="GO" id="GO:0008137">
    <property type="term" value="F:NADH dehydrogenase (ubiquinone) activity"/>
    <property type="evidence" value="ECO:0007669"/>
    <property type="project" value="UniProtKB-EC"/>
</dbReference>
<dbReference type="PANTHER" id="PTHR46552:SF1">
    <property type="entry name" value="NADH-UBIQUINONE OXIDOREDUCTASE CHAIN 2"/>
    <property type="match status" value="1"/>
</dbReference>
<feature type="transmembrane region" description="Helical" evidence="18">
    <location>
        <begin position="149"/>
        <end position="167"/>
    </location>
</feature>
<dbReference type="PANTHER" id="PTHR46552">
    <property type="entry name" value="NADH-UBIQUINONE OXIDOREDUCTASE CHAIN 2"/>
    <property type="match status" value="1"/>
</dbReference>
<proteinExistence type="inferred from homology"/>
<evidence type="ECO:0000256" key="3">
    <source>
        <dbReference type="ARBA" id="ARBA00007012"/>
    </source>
</evidence>
<organism evidence="20">
    <name type="scientific">Riptortus pedestris</name>
    <name type="common">Bean bug</name>
    <dbReference type="NCBI Taxonomy" id="329032"/>
    <lineage>
        <taxon>Eukaryota</taxon>
        <taxon>Metazoa</taxon>
        <taxon>Ecdysozoa</taxon>
        <taxon>Arthropoda</taxon>
        <taxon>Hexapoda</taxon>
        <taxon>Insecta</taxon>
        <taxon>Pterygota</taxon>
        <taxon>Neoptera</taxon>
        <taxon>Paraneoptera</taxon>
        <taxon>Hemiptera</taxon>
        <taxon>Heteroptera</taxon>
        <taxon>Panheteroptera</taxon>
        <taxon>Pentatomomorpha</taxon>
        <taxon>Coreoidea</taxon>
        <taxon>Alydidae</taxon>
        <taxon>Riptortus</taxon>
    </lineage>
</organism>
<comment type="similarity">
    <text evidence="3 18">Belongs to the complex I subunit 2 family.</text>
</comment>
<name>B7SML8_RIPPE</name>
<feature type="transmembrane region" description="Helical" evidence="18">
    <location>
        <begin position="66"/>
        <end position="88"/>
    </location>
</feature>
<comment type="function">
    <text evidence="1">Core subunit of the mitochondrial membrane respiratory chain NADH dehydrogenase (Complex I) that is believed to belong to the minimal assembly required for catalysis. Complex I functions in the transfer of electrons from NADH to the respiratory chain. The immediate electron acceptor for the enzyme is believed to be ubiquinone.</text>
</comment>
<evidence type="ECO:0000256" key="5">
    <source>
        <dbReference type="ARBA" id="ARBA00021008"/>
    </source>
</evidence>
<dbReference type="GeneID" id="7672067"/>
<dbReference type="EMBL" id="EU427344">
    <property type="protein sequence ID" value="ABZ02112.1"/>
    <property type="molecule type" value="Genomic_DNA"/>
</dbReference>
<evidence type="ECO:0000256" key="11">
    <source>
        <dbReference type="ARBA" id="ARBA00022982"/>
    </source>
</evidence>
<evidence type="ECO:0000256" key="15">
    <source>
        <dbReference type="ARBA" id="ARBA00023128"/>
    </source>
</evidence>
<feature type="domain" description="NADH:quinone oxidoreductase/Mrp antiporter transmembrane" evidence="19">
    <location>
        <begin position="24"/>
        <end position="283"/>
    </location>
</feature>
<keyword evidence="10 18" id="KW-1278">Translocase</keyword>
<evidence type="ECO:0000256" key="18">
    <source>
        <dbReference type="RuleBase" id="RU003403"/>
    </source>
</evidence>
<keyword evidence="7 18" id="KW-0679">Respiratory chain</keyword>
<evidence type="ECO:0000256" key="7">
    <source>
        <dbReference type="ARBA" id="ARBA00022660"/>
    </source>
</evidence>
<dbReference type="GO" id="GO:0006120">
    <property type="term" value="P:mitochondrial electron transport, NADH to ubiquinone"/>
    <property type="evidence" value="ECO:0007669"/>
    <property type="project" value="InterPro"/>
</dbReference>
<gene>
    <name evidence="20" type="primary">ND2</name>
</gene>
<evidence type="ECO:0000256" key="8">
    <source>
        <dbReference type="ARBA" id="ARBA00022692"/>
    </source>
</evidence>
<feature type="transmembrane region" description="Helical" evidence="18">
    <location>
        <begin position="313"/>
        <end position="331"/>
    </location>
</feature>
<dbReference type="EC" id="7.1.1.2" evidence="4 18"/>
<dbReference type="Pfam" id="PF00361">
    <property type="entry name" value="Proton_antipo_M"/>
    <property type="match status" value="1"/>
</dbReference>
<feature type="transmembrane region" description="Helical" evidence="18">
    <location>
        <begin position="236"/>
        <end position="258"/>
    </location>
</feature>
<sequence>MILNYSKIIFLIMLIISSIITLSSNNWLGMWMGLEINLMSFIPFISKSKNKSSSQAMMMYFLTQTIGSIILLFAILMKSMIFMSPIFIENLPKIMMMIGILIKTGAAPFHMWLPNMMSNLSWLEAMLLMTWQKVAPLFMLNFMNPNNTFIYIIAMTSAIMGAIGGLNQTSLRKILAYSSINHLGWMLMFMSMNFSWYKYLLLYSIMIMLLCTILSENNIYFMNQVNLKSPSIMEKYLVIMMLLSLGGLPPFIGFLPKWMVIQSMVETNLYFPLILMMLTSLLTLFYYLRILSYIIMSYSTMNNWMSYSPMNKFILYMSYLINLSLPLFSILNF</sequence>
<dbReference type="CTD" id="4536"/>
<keyword evidence="6" id="KW-0813">Transport</keyword>
<keyword evidence="12 18" id="KW-1133">Transmembrane helix</keyword>
<evidence type="ECO:0000256" key="14">
    <source>
        <dbReference type="ARBA" id="ARBA00023075"/>
    </source>
</evidence>
<accession>B7SML8</accession>
<dbReference type="PRINTS" id="PR01436">
    <property type="entry name" value="NADHDHGNASE2"/>
</dbReference>
<reference evidence="20" key="1">
    <citation type="journal article" date="2008" name="BMC Genomics">
        <title>Comparative and phylogenomic studies on the mitochondrial genomes of Pentatomomorpha (Insecta: Hemiptera: Heteroptera).</title>
        <authorList>
            <person name="Hua J."/>
            <person name="Li M."/>
            <person name="Dong P."/>
            <person name="Cui Y."/>
            <person name="Xie Q."/>
            <person name="Bu W."/>
        </authorList>
    </citation>
    <scope>NUCLEOTIDE SEQUENCE</scope>
</reference>
<dbReference type="InterPro" id="IPR001750">
    <property type="entry name" value="ND/Mrp_TM"/>
</dbReference>
<keyword evidence="9 18" id="KW-0999">Mitochondrion inner membrane</keyword>
<dbReference type="InterPro" id="IPR003917">
    <property type="entry name" value="NADH_UbQ_OxRdtase_chain2"/>
</dbReference>
<comment type="catalytic activity">
    <reaction evidence="17 18">
        <text>a ubiquinone + NADH + 5 H(+)(in) = a ubiquinol + NAD(+) + 4 H(+)(out)</text>
        <dbReference type="Rhea" id="RHEA:29091"/>
        <dbReference type="Rhea" id="RHEA-COMP:9565"/>
        <dbReference type="Rhea" id="RHEA-COMP:9566"/>
        <dbReference type="ChEBI" id="CHEBI:15378"/>
        <dbReference type="ChEBI" id="CHEBI:16389"/>
        <dbReference type="ChEBI" id="CHEBI:17976"/>
        <dbReference type="ChEBI" id="CHEBI:57540"/>
        <dbReference type="ChEBI" id="CHEBI:57945"/>
        <dbReference type="EC" id="7.1.1.2"/>
    </reaction>
</comment>
<evidence type="ECO:0000313" key="20">
    <source>
        <dbReference type="EMBL" id="ABZ02112.1"/>
    </source>
</evidence>
<evidence type="ECO:0000256" key="12">
    <source>
        <dbReference type="ARBA" id="ARBA00022989"/>
    </source>
</evidence>
<geneLocation type="mitochondrion" evidence="20"/>
<comment type="function">
    <text evidence="18">Core subunit of the mitochondrial membrane respiratory chain NADH dehydrogenase (Complex I) which catalyzes electron transfer from NADH through the respiratory chain, using ubiquinone as an electron acceptor. Essential for the catalytic activity and assembly of complex I.</text>
</comment>
<feature type="transmembrane region" description="Helical" evidence="18">
    <location>
        <begin position="5"/>
        <end position="22"/>
    </location>
</feature>
<keyword evidence="14 18" id="KW-0830">Ubiquinone</keyword>
<keyword evidence="11 18" id="KW-0249">Electron transport</keyword>
<evidence type="ECO:0000256" key="17">
    <source>
        <dbReference type="ARBA" id="ARBA00049551"/>
    </source>
</evidence>
<feature type="transmembrane region" description="Helical" evidence="18">
    <location>
        <begin position="94"/>
        <end position="113"/>
    </location>
</feature>
<dbReference type="AlphaFoldDB" id="B7SML8"/>
<evidence type="ECO:0000256" key="13">
    <source>
        <dbReference type="ARBA" id="ARBA00023027"/>
    </source>
</evidence>